<keyword evidence="9 12" id="KW-0560">Oxidoreductase</keyword>
<evidence type="ECO:0000256" key="1">
    <source>
        <dbReference type="ARBA" id="ARBA00001917"/>
    </source>
</evidence>
<feature type="binding site" evidence="12 15">
    <location>
        <position position="142"/>
    </location>
    <ligand>
        <name>FMN</name>
        <dbReference type="ChEBI" id="CHEBI:58210"/>
    </ligand>
</feature>
<organism evidence="17">
    <name type="scientific">Taylorella equigenitalis 14/56</name>
    <dbReference type="NCBI Taxonomy" id="1091497"/>
    <lineage>
        <taxon>Bacteria</taxon>
        <taxon>Pseudomonadati</taxon>
        <taxon>Pseudomonadota</taxon>
        <taxon>Betaproteobacteria</taxon>
        <taxon>Burkholderiales</taxon>
        <taxon>Alcaligenaceae</taxon>
        <taxon>Taylorella</taxon>
    </lineage>
</organism>
<feature type="binding site" evidence="15">
    <location>
        <position position="172"/>
    </location>
    <ligand>
        <name>FMN</name>
        <dbReference type="ChEBI" id="CHEBI:58210"/>
    </ligand>
</feature>
<comment type="similarity">
    <text evidence="12">Belongs to the Dus family. DusB subfamily.</text>
</comment>
<dbReference type="GO" id="GO:0000049">
    <property type="term" value="F:tRNA binding"/>
    <property type="evidence" value="ECO:0007669"/>
    <property type="project" value="UniProtKB-UniRule"/>
</dbReference>
<evidence type="ECO:0000256" key="11">
    <source>
        <dbReference type="ARBA" id="ARBA00048802"/>
    </source>
</evidence>
<dbReference type="EC" id="1.3.1.-" evidence="12"/>
<proteinExistence type="inferred from homology"/>
<comment type="catalytic activity">
    <reaction evidence="11 12">
        <text>a 5,6-dihydrouridine in tRNA + NAD(+) = a uridine in tRNA + NADH + H(+)</text>
        <dbReference type="Rhea" id="RHEA:54452"/>
        <dbReference type="Rhea" id="RHEA-COMP:13339"/>
        <dbReference type="Rhea" id="RHEA-COMP:13887"/>
        <dbReference type="ChEBI" id="CHEBI:15378"/>
        <dbReference type="ChEBI" id="CHEBI:57540"/>
        <dbReference type="ChEBI" id="CHEBI:57945"/>
        <dbReference type="ChEBI" id="CHEBI:65315"/>
        <dbReference type="ChEBI" id="CHEBI:74443"/>
    </reaction>
</comment>
<evidence type="ECO:0000256" key="5">
    <source>
        <dbReference type="ARBA" id="ARBA00022643"/>
    </source>
</evidence>
<keyword evidence="5 12" id="KW-0288">FMN</keyword>
<keyword evidence="7 12" id="KW-0521">NADP</keyword>
<evidence type="ECO:0000256" key="14">
    <source>
        <dbReference type="PIRSR" id="PIRSR006621-1"/>
    </source>
</evidence>
<keyword evidence="4 12" id="KW-0285">Flavoprotein</keyword>
<dbReference type="InterPro" id="IPR001269">
    <property type="entry name" value="DUS_fam"/>
</dbReference>
<dbReference type="PROSITE" id="PS01136">
    <property type="entry name" value="UPF0034"/>
    <property type="match status" value="1"/>
</dbReference>
<dbReference type="KEGG" id="teg:KUK_1337"/>
<dbReference type="Gene3D" id="3.20.20.70">
    <property type="entry name" value="Aldolase class I"/>
    <property type="match status" value="1"/>
</dbReference>
<evidence type="ECO:0000256" key="12">
    <source>
        <dbReference type="HAMAP-Rule" id="MF_02042"/>
    </source>
</evidence>
<comment type="function">
    <text evidence="2 12 13">Catalyzes the synthesis of 5,6-dihydrouridine (D), a modified base found in the D-loop of most tRNAs, via the reduction of the C5-C6 double bond in target uridines.</text>
</comment>
<dbReference type="OrthoDB" id="9764501at2"/>
<keyword evidence="8 12" id="KW-0694">RNA-binding</keyword>
<dbReference type="GO" id="GO:0017150">
    <property type="term" value="F:tRNA dihydrouridine synthase activity"/>
    <property type="evidence" value="ECO:0007669"/>
    <property type="project" value="UniProtKB-UniRule"/>
</dbReference>
<comment type="similarity">
    <text evidence="13">Belongs to the dus family.</text>
</comment>
<dbReference type="InterPro" id="IPR018517">
    <property type="entry name" value="tRNA_hU_synthase_CS"/>
</dbReference>
<keyword evidence="3 12" id="KW-0820">tRNA-binding</keyword>
<dbReference type="EMBL" id="HE681423">
    <property type="protein sequence ID" value="CCG18633.1"/>
    <property type="molecule type" value="Genomic_DNA"/>
</dbReference>
<sequence length="326" mass="36396">MKIGQWELGNNIFVAPMAGVTDRPFRKLCRKLGAGYAVSEMAASNPQLWDSIKTARRLDHKGEVEPIAVQLLGADPDMMAQAALFNISKGARIIDINLGCPAKKVCNVACGSALMRDLGKVESILKSVIKICNPYDVPVTLKTRTGWDREHKNALEIAMLAESLGVSAITIHGRTRADLYTGEAEYETIKTVKENIAIPVIANGDIDSPQKAKYVLDYTGADGLMIGRAAQGNPWIFKEINHYLKNNKIFPQPTFSEMQTVILEHLEEHYEFYGEVSGVKTARKHLSWYLAPFPQAQDFVKSLLLIENTKSQYRAVDQWFNQQINK</sequence>
<keyword evidence="6 12" id="KW-0819">tRNA processing</keyword>
<keyword evidence="15" id="KW-0547">Nucleotide-binding</keyword>
<evidence type="ECO:0000259" key="16">
    <source>
        <dbReference type="Pfam" id="PF01207"/>
    </source>
</evidence>
<dbReference type="Gene3D" id="1.10.1200.80">
    <property type="entry name" value="Putative flavin oxidoreducatase, domain 2"/>
    <property type="match status" value="1"/>
</dbReference>
<feature type="domain" description="DUS-like FMN-binding" evidence="16">
    <location>
        <begin position="14"/>
        <end position="321"/>
    </location>
</feature>
<comment type="catalytic activity">
    <reaction evidence="10 12">
        <text>a 5,6-dihydrouridine in tRNA + NADP(+) = a uridine in tRNA + NADPH + H(+)</text>
        <dbReference type="Rhea" id="RHEA:23624"/>
        <dbReference type="Rhea" id="RHEA-COMP:13339"/>
        <dbReference type="Rhea" id="RHEA-COMP:13887"/>
        <dbReference type="ChEBI" id="CHEBI:15378"/>
        <dbReference type="ChEBI" id="CHEBI:57783"/>
        <dbReference type="ChEBI" id="CHEBI:58349"/>
        <dbReference type="ChEBI" id="CHEBI:65315"/>
        <dbReference type="ChEBI" id="CHEBI:74443"/>
    </reaction>
</comment>
<evidence type="ECO:0000256" key="3">
    <source>
        <dbReference type="ARBA" id="ARBA00022555"/>
    </source>
</evidence>
<evidence type="ECO:0000256" key="15">
    <source>
        <dbReference type="PIRSR" id="PIRSR006621-2"/>
    </source>
</evidence>
<reference evidence="17" key="1">
    <citation type="journal article" date="2012" name="Vet. Microbiol.">
        <title>Comparative genomic analyses of the Taylorellae.</title>
        <authorList>
            <person name="Hauser H."/>
            <person name="Richter D.C."/>
            <person name="van Tonder A."/>
            <person name="Clark L."/>
            <person name="Preston A."/>
        </authorList>
    </citation>
    <scope>NUCLEOTIDE SEQUENCE</scope>
    <source>
        <strain evidence="17">14/56</strain>
    </source>
</reference>
<feature type="binding site" evidence="12">
    <location>
        <begin position="203"/>
        <end position="205"/>
    </location>
    <ligand>
        <name>FMN</name>
        <dbReference type="ChEBI" id="CHEBI:58210"/>
    </ligand>
</feature>
<evidence type="ECO:0000256" key="8">
    <source>
        <dbReference type="ARBA" id="ARBA00022884"/>
    </source>
</evidence>
<dbReference type="CDD" id="cd02801">
    <property type="entry name" value="DUS_like_FMN"/>
    <property type="match status" value="1"/>
</dbReference>
<evidence type="ECO:0000256" key="7">
    <source>
        <dbReference type="ARBA" id="ARBA00022857"/>
    </source>
</evidence>
<dbReference type="RefSeq" id="WP_015555677.1">
    <property type="nucleotide sequence ID" value="NC_021036.1"/>
</dbReference>
<dbReference type="InterPro" id="IPR013785">
    <property type="entry name" value="Aldolase_TIM"/>
</dbReference>
<evidence type="ECO:0000256" key="6">
    <source>
        <dbReference type="ARBA" id="ARBA00022694"/>
    </source>
</evidence>
<evidence type="ECO:0000256" key="9">
    <source>
        <dbReference type="ARBA" id="ARBA00023002"/>
    </source>
</evidence>
<name>I7IZZ2_9BURK</name>
<feature type="binding site" evidence="12 15">
    <location>
        <position position="70"/>
    </location>
    <ligand>
        <name>FMN</name>
        <dbReference type="ChEBI" id="CHEBI:58210"/>
    </ligand>
</feature>
<dbReference type="PANTHER" id="PTHR45846:SF1">
    <property type="entry name" value="TRNA-DIHYDROURIDINE(47) SYNTHASE [NAD(P)(+)]-LIKE"/>
    <property type="match status" value="1"/>
</dbReference>
<evidence type="ECO:0000256" key="4">
    <source>
        <dbReference type="ARBA" id="ARBA00022630"/>
    </source>
</evidence>
<dbReference type="GO" id="GO:0050660">
    <property type="term" value="F:flavin adenine dinucleotide binding"/>
    <property type="evidence" value="ECO:0007669"/>
    <property type="project" value="InterPro"/>
</dbReference>
<evidence type="ECO:0000256" key="10">
    <source>
        <dbReference type="ARBA" id="ARBA00048205"/>
    </source>
</evidence>
<feature type="active site" description="Proton donor" evidence="12 14">
    <location>
        <position position="100"/>
    </location>
</feature>
<dbReference type="InterPro" id="IPR004652">
    <property type="entry name" value="DusB-like"/>
</dbReference>
<dbReference type="InterPro" id="IPR035587">
    <property type="entry name" value="DUS-like_FMN-bd"/>
</dbReference>
<evidence type="ECO:0000313" key="17">
    <source>
        <dbReference type="EMBL" id="CCG18633.1"/>
    </source>
</evidence>
<gene>
    <name evidence="17" type="primary">dusA</name>
    <name evidence="12" type="synonym">dusB</name>
    <name evidence="17" type="ORF">KUK_1337</name>
</gene>
<accession>I7IZZ2</accession>
<dbReference type="Pfam" id="PF01207">
    <property type="entry name" value="Dus"/>
    <property type="match status" value="1"/>
</dbReference>
<feature type="binding site" evidence="12 15">
    <location>
        <begin position="227"/>
        <end position="228"/>
    </location>
    <ligand>
        <name>FMN</name>
        <dbReference type="ChEBI" id="CHEBI:58210"/>
    </ligand>
</feature>
<dbReference type="InterPro" id="IPR024036">
    <property type="entry name" value="tRNA-dHydroUridine_Synthase_C"/>
</dbReference>
<dbReference type="SUPFAM" id="SSF51395">
    <property type="entry name" value="FMN-linked oxidoreductases"/>
    <property type="match status" value="1"/>
</dbReference>
<protein>
    <recommendedName>
        <fullName evidence="12">tRNA-dihydrouridine synthase B</fullName>
        <ecNumber evidence="12">1.3.1.-</ecNumber>
    </recommendedName>
</protein>
<dbReference type="PIRSF" id="PIRSF006621">
    <property type="entry name" value="Dus"/>
    <property type="match status" value="1"/>
</dbReference>
<evidence type="ECO:0000256" key="13">
    <source>
        <dbReference type="PIRNR" id="PIRNR006621"/>
    </source>
</evidence>
<dbReference type="HAMAP" id="MF_02042">
    <property type="entry name" value="DusB_subfam"/>
    <property type="match status" value="1"/>
</dbReference>
<dbReference type="NCBIfam" id="TIGR00737">
    <property type="entry name" value="nifR3_yhdG"/>
    <property type="match status" value="1"/>
</dbReference>
<dbReference type="PANTHER" id="PTHR45846">
    <property type="entry name" value="TRNA-DIHYDROURIDINE(47) SYNTHASE [NAD(P)(+)]-LIKE"/>
    <property type="match status" value="1"/>
</dbReference>
<dbReference type="InterPro" id="IPR032887">
    <property type="entry name" value="DusB"/>
</dbReference>
<dbReference type="AlphaFoldDB" id="I7IZZ2"/>
<dbReference type="HOGENOM" id="CLU_013299_0_1_4"/>
<evidence type="ECO:0000256" key="2">
    <source>
        <dbReference type="ARBA" id="ARBA00002790"/>
    </source>
</evidence>
<dbReference type="GO" id="GO:0010181">
    <property type="term" value="F:FMN binding"/>
    <property type="evidence" value="ECO:0007669"/>
    <property type="project" value="UniProtKB-UniRule"/>
</dbReference>
<feature type="binding site" evidence="12 15">
    <location>
        <begin position="16"/>
        <end position="18"/>
    </location>
    <ligand>
        <name>FMN</name>
        <dbReference type="ChEBI" id="CHEBI:58210"/>
    </ligand>
</feature>
<comment type="cofactor">
    <cofactor evidence="1 12 13 15">
        <name>FMN</name>
        <dbReference type="ChEBI" id="CHEBI:58210"/>
    </cofactor>
</comment>